<name>A0A166JMW5_9AGAM</name>
<evidence type="ECO:0000256" key="1">
    <source>
        <dbReference type="SAM" id="MobiDB-lite"/>
    </source>
</evidence>
<feature type="compositionally biased region" description="Low complexity" evidence="1">
    <location>
        <begin position="125"/>
        <end position="143"/>
    </location>
</feature>
<feature type="compositionally biased region" description="Acidic residues" evidence="1">
    <location>
        <begin position="102"/>
        <end position="111"/>
    </location>
</feature>
<evidence type="ECO:0000313" key="3">
    <source>
        <dbReference type="Proteomes" id="UP000076532"/>
    </source>
</evidence>
<keyword evidence="3" id="KW-1185">Reference proteome</keyword>
<reference evidence="2 3" key="1">
    <citation type="journal article" date="2016" name="Mol. Biol. Evol.">
        <title>Comparative Genomics of Early-Diverging Mushroom-Forming Fungi Provides Insights into the Origins of Lignocellulose Decay Capabilities.</title>
        <authorList>
            <person name="Nagy L.G."/>
            <person name="Riley R."/>
            <person name="Tritt A."/>
            <person name="Adam C."/>
            <person name="Daum C."/>
            <person name="Floudas D."/>
            <person name="Sun H."/>
            <person name="Yadav J.S."/>
            <person name="Pangilinan J."/>
            <person name="Larsson K.H."/>
            <person name="Matsuura K."/>
            <person name="Barry K."/>
            <person name="Labutti K."/>
            <person name="Kuo R."/>
            <person name="Ohm R.A."/>
            <person name="Bhattacharya S.S."/>
            <person name="Shirouzu T."/>
            <person name="Yoshinaga Y."/>
            <person name="Martin F.M."/>
            <person name="Grigoriev I.V."/>
            <person name="Hibbett D.S."/>
        </authorList>
    </citation>
    <scope>NUCLEOTIDE SEQUENCE [LARGE SCALE GENOMIC DNA]</scope>
    <source>
        <strain evidence="2 3">CBS 109695</strain>
    </source>
</reference>
<dbReference type="Proteomes" id="UP000076532">
    <property type="component" value="Unassembled WGS sequence"/>
</dbReference>
<proteinExistence type="predicted"/>
<gene>
    <name evidence="2" type="ORF">FIBSPDRAFT_891421</name>
</gene>
<protein>
    <submittedName>
        <fullName evidence="2">Uncharacterized protein</fullName>
    </submittedName>
</protein>
<dbReference type="EMBL" id="KV417550">
    <property type="protein sequence ID" value="KZP21030.1"/>
    <property type="molecule type" value="Genomic_DNA"/>
</dbReference>
<accession>A0A166JMW5</accession>
<evidence type="ECO:0000313" key="2">
    <source>
        <dbReference type="EMBL" id="KZP21030.1"/>
    </source>
</evidence>
<organism evidence="2 3">
    <name type="scientific">Athelia psychrophila</name>
    <dbReference type="NCBI Taxonomy" id="1759441"/>
    <lineage>
        <taxon>Eukaryota</taxon>
        <taxon>Fungi</taxon>
        <taxon>Dikarya</taxon>
        <taxon>Basidiomycota</taxon>
        <taxon>Agaricomycotina</taxon>
        <taxon>Agaricomycetes</taxon>
        <taxon>Agaricomycetidae</taxon>
        <taxon>Atheliales</taxon>
        <taxon>Atheliaceae</taxon>
        <taxon>Athelia</taxon>
    </lineage>
</organism>
<feature type="region of interest" description="Disordered" evidence="1">
    <location>
        <begin position="1"/>
        <end position="26"/>
    </location>
</feature>
<feature type="region of interest" description="Disordered" evidence="1">
    <location>
        <begin position="86"/>
        <end position="154"/>
    </location>
</feature>
<sequence>MTAFAASEPSDAFLPTTTMGPKRQSAVELRERGGPAAVMRSTAVKAAQAALDAFTARVGDPQTDEDLAECLRLTETLEEAENAYMDVAPRSAPVPGPSGDEHESEGEEEVAAPEVKKEKGKPRGRAGTSKAKAKAASESVSGADVTPDYEIQWT</sequence>
<dbReference type="AlphaFoldDB" id="A0A166JMW5"/>